<dbReference type="EMBL" id="PNJD01000074">
    <property type="protein sequence ID" value="PMP97994.1"/>
    <property type="molecule type" value="Genomic_DNA"/>
</dbReference>
<protein>
    <submittedName>
        <fullName evidence="1">Uncharacterized protein</fullName>
    </submittedName>
</protein>
<accession>A0A2N7QG99</accession>
<proteinExistence type="predicted"/>
<comment type="caution">
    <text evidence="1">The sequence shown here is derived from an EMBL/GenBank/DDBJ whole genome shotgun (WGS) entry which is preliminary data.</text>
</comment>
<dbReference type="Proteomes" id="UP000235619">
    <property type="component" value="Unassembled WGS sequence"/>
</dbReference>
<gene>
    <name evidence="1" type="ORF">C0169_01170</name>
</gene>
<reference evidence="1 2" key="1">
    <citation type="submission" date="2018-01" db="EMBL/GenBank/DDBJ databases">
        <title>Metagenomic assembled genomes from two thermal pools in the Uzon Caldera, Kamchatka, Russia.</title>
        <authorList>
            <person name="Wilkins L."/>
            <person name="Ettinger C."/>
        </authorList>
    </citation>
    <scope>NUCLEOTIDE SEQUENCE [LARGE SCALE GENOMIC DNA]</scope>
    <source>
        <strain evidence="1">ARK-04</strain>
    </source>
</reference>
<evidence type="ECO:0000313" key="2">
    <source>
        <dbReference type="Proteomes" id="UP000235619"/>
    </source>
</evidence>
<sequence length="59" mass="7019">MDMQNTTIFKELLSLFLDLKPFRNGDEKVFLDLPDTLAISFFYKIFSHWIISLDLFWSG</sequence>
<organism evidence="1 2">
    <name type="scientific">Thermodesulfobacterium geofontis</name>
    <dbReference type="NCBI Taxonomy" id="1295609"/>
    <lineage>
        <taxon>Bacteria</taxon>
        <taxon>Pseudomonadati</taxon>
        <taxon>Thermodesulfobacteriota</taxon>
        <taxon>Thermodesulfobacteria</taxon>
        <taxon>Thermodesulfobacteriales</taxon>
        <taxon>Thermodesulfobacteriaceae</taxon>
        <taxon>Thermodesulfobacterium</taxon>
    </lineage>
</organism>
<dbReference type="AlphaFoldDB" id="A0A2N7QG99"/>
<evidence type="ECO:0000313" key="1">
    <source>
        <dbReference type="EMBL" id="PMP97994.1"/>
    </source>
</evidence>
<name>A0A2N7QG99_9BACT</name>